<dbReference type="PATRIC" id="fig|305.106.peg.1550"/>
<sequence length="116" mass="12551">MILELDQVAAAAGAQTHRYPTSVRLAPGAINVLLGPTQAGKQGAMDNLAKEMDQVMGRLQRAGMKNCAPKLNPEGDPGKWLSAEHAPWKMLDNERPKGETVAYDKLLAAWKDGRVC</sequence>
<name>A0A0S4TVY8_RALSL</name>
<proteinExistence type="predicted"/>
<gene>
    <name evidence="1" type="ORF">RUN39_v1_730038</name>
</gene>
<dbReference type="EMBL" id="LN899819">
    <property type="protein sequence ID" value="CUV14208.1"/>
    <property type="molecule type" value="Genomic_DNA"/>
</dbReference>
<reference evidence="1" key="1">
    <citation type="submission" date="2015-10" db="EMBL/GenBank/DDBJ databases">
        <authorList>
            <person name="Gilbert D.G."/>
        </authorList>
    </citation>
    <scope>NUCLEOTIDE SEQUENCE</scope>
    <source>
        <strain evidence="1">Phyl III-seqv23</strain>
    </source>
</reference>
<organism evidence="1">
    <name type="scientific">Ralstonia solanacearum</name>
    <name type="common">Pseudomonas solanacearum</name>
    <dbReference type="NCBI Taxonomy" id="305"/>
    <lineage>
        <taxon>Bacteria</taxon>
        <taxon>Pseudomonadati</taxon>
        <taxon>Pseudomonadota</taxon>
        <taxon>Betaproteobacteria</taxon>
        <taxon>Burkholderiales</taxon>
        <taxon>Burkholderiaceae</taxon>
        <taxon>Ralstonia</taxon>
        <taxon>Ralstonia solanacearum species complex</taxon>
    </lineage>
</organism>
<accession>A0A0S4TVY8</accession>
<dbReference type="AlphaFoldDB" id="A0A0S4TVY8"/>
<protein>
    <submittedName>
        <fullName evidence="1">Uncharacterized protein</fullName>
    </submittedName>
</protein>
<evidence type="ECO:0000313" key="1">
    <source>
        <dbReference type="EMBL" id="CUV14208.1"/>
    </source>
</evidence>